<keyword evidence="1" id="KW-0175">Coiled coil</keyword>
<evidence type="ECO:0000256" key="2">
    <source>
        <dbReference type="SAM" id="MobiDB-lite"/>
    </source>
</evidence>
<protein>
    <submittedName>
        <fullName evidence="3">Uncharacterized protein</fullName>
    </submittedName>
</protein>
<evidence type="ECO:0000313" key="3">
    <source>
        <dbReference type="EMBL" id="JAC60351.1"/>
    </source>
</evidence>
<feature type="coiled-coil region" evidence="1">
    <location>
        <begin position="204"/>
        <end position="245"/>
    </location>
</feature>
<dbReference type="EMBL" id="GBEZ01026900">
    <property type="protein sequence ID" value="JAC60351.1"/>
    <property type="molecule type" value="Transcribed_RNA"/>
</dbReference>
<gene>
    <name evidence="3" type="ORF">TSPGSL018_29177</name>
</gene>
<dbReference type="AlphaFoldDB" id="A0A061QPN7"/>
<proteinExistence type="predicted"/>
<organism evidence="3">
    <name type="scientific">Tetraselmis sp. GSL018</name>
    <dbReference type="NCBI Taxonomy" id="582737"/>
    <lineage>
        <taxon>Eukaryota</taxon>
        <taxon>Viridiplantae</taxon>
        <taxon>Chlorophyta</taxon>
        <taxon>core chlorophytes</taxon>
        <taxon>Chlorodendrophyceae</taxon>
        <taxon>Chlorodendrales</taxon>
        <taxon>Chlorodendraceae</taxon>
        <taxon>Tetraselmis</taxon>
    </lineage>
</organism>
<name>A0A061QPN7_9CHLO</name>
<reference evidence="3" key="1">
    <citation type="submission" date="2014-05" db="EMBL/GenBank/DDBJ databases">
        <title>The transcriptome of the halophilic microalga Tetraselmis sp. GSL018 isolated from the Great Salt Lake, Utah.</title>
        <authorList>
            <person name="Jinkerson R.E."/>
            <person name="D'Adamo S."/>
            <person name="Posewitz M.C."/>
        </authorList>
    </citation>
    <scope>NUCLEOTIDE SEQUENCE</scope>
    <source>
        <strain evidence="3">GSL018</strain>
    </source>
</reference>
<feature type="coiled-coil region" evidence="1">
    <location>
        <begin position="8"/>
        <end position="150"/>
    </location>
</feature>
<sequence length="284" mass="32160">LQERVGEENRLRSANEALGAKVADLEQKHRSGEAAWQKALQDYCLNAQLKAEVQRLTALARSSRENAEHLNHEKSALEAKLRASDEELTSARAHLTELERESASWREAGSAAAREVEDLKAQLHAHQQSVRELRAEQDRLTRRVQEQDDAATGAARVLGDTRRKLAEERHAHQRSEDVAKELRSSLRHCEDRAQYLDDELRRVKEAAVRDREESRAAVEAAEMRAQQKDADIARLTLECTNLRSQITNQSHVIHQYGMELDNIASYATSANNKMKAIRQGGQLH</sequence>
<feature type="non-terminal residue" evidence="3">
    <location>
        <position position="1"/>
    </location>
</feature>
<feature type="region of interest" description="Disordered" evidence="2">
    <location>
        <begin position="160"/>
        <end position="179"/>
    </location>
</feature>
<accession>A0A061QPN7</accession>
<evidence type="ECO:0000256" key="1">
    <source>
        <dbReference type="SAM" id="Coils"/>
    </source>
</evidence>